<comment type="caution">
    <text evidence="2">The sequence shown here is derived from an EMBL/GenBank/DDBJ whole genome shotgun (WGS) entry which is preliminary data.</text>
</comment>
<feature type="region of interest" description="Disordered" evidence="1">
    <location>
        <begin position="102"/>
        <end position="126"/>
    </location>
</feature>
<organism evidence="2 3">
    <name type="scientific">Stachybotrys elegans</name>
    <dbReference type="NCBI Taxonomy" id="80388"/>
    <lineage>
        <taxon>Eukaryota</taxon>
        <taxon>Fungi</taxon>
        <taxon>Dikarya</taxon>
        <taxon>Ascomycota</taxon>
        <taxon>Pezizomycotina</taxon>
        <taxon>Sordariomycetes</taxon>
        <taxon>Hypocreomycetidae</taxon>
        <taxon>Hypocreales</taxon>
        <taxon>Stachybotryaceae</taxon>
        <taxon>Stachybotrys</taxon>
    </lineage>
</organism>
<dbReference type="Proteomes" id="UP000813444">
    <property type="component" value="Unassembled WGS sequence"/>
</dbReference>
<accession>A0A8K0SJE2</accession>
<evidence type="ECO:0000256" key="1">
    <source>
        <dbReference type="SAM" id="MobiDB-lite"/>
    </source>
</evidence>
<name>A0A8K0SJE2_9HYPO</name>
<feature type="region of interest" description="Disordered" evidence="1">
    <location>
        <begin position="280"/>
        <end position="310"/>
    </location>
</feature>
<protein>
    <submittedName>
        <fullName evidence="2">Uncharacterized protein</fullName>
    </submittedName>
</protein>
<feature type="compositionally biased region" description="Acidic residues" evidence="1">
    <location>
        <begin position="245"/>
        <end position="255"/>
    </location>
</feature>
<proteinExistence type="predicted"/>
<dbReference type="AlphaFoldDB" id="A0A8K0SJE2"/>
<evidence type="ECO:0000313" key="2">
    <source>
        <dbReference type="EMBL" id="KAH7313808.1"/>
    </source>
</evidence>
<reference evidence="2" key="1">
    <citation type="journal article" date="2021" name="Nat. Commun.">
        <title>Genetic determinants of endophytism in the Arabidopsis root mycobiome.</title>
        <authorList>
            <person name="Mesny F."/>
            <person name="Miyauchi S."/>
            <person name="Thiergart T."/>
            <person name="Pickel B."/>
            <person name="Atanasova L."/>
            <person name="Karlsson M."/>
            <person name="Huettel B."/>
            <person name="Barry K.W."/>
            <person name="Haridas S."/>
            <person name="Chen C."/>
            <person name="Bauer D."/>
            <person name="Andreopoulos W."/>
            <person name="Pangilinan J."/>
            <person name="LaButti K."/>
            <person name="Riley R."/>
            <person name="Lipzen A."/>
            <person name="Clum A."/>
            <person name="Drula E."/>
            <person name="Henrissat B."/>
            <person name="Kohler A."/>
            <person name="Grigoriev I.V."/>
            <person name="Martin F.M."/>
            <person name="Hacquard S."/>
        </authorList>
    </citation>
    <scope>NUCLEOTIDE SEQUENCE</scope>
    <source>
        <strain evidence="2">MPI-CAGE-CH-0235</strain>
    </source>
</reference>
<sequence>MWTNATSVHVPAVTPTQERPSYASACANDDAYASACACLGITPVSNVDSITWTRETTVTSTAMVAPSPAVTGAPSVAKILHRPITFTTVTTVVDAGNRSRYKPVHSTHWSSHPDRNCPRRRGERGCAPDTRKRLVWPDYGNGEWVKDYEADWAAQLAETQRQQEAQQAYEAHQELEDARKLEEMELIDQEEYAKLKAELERVKTVTEENEALDALVEASRQDRLNPEEVQEEVQEQVEEKNGSIDWDESELDESEVNAELAKELQRVEANIDFLQEEADALRELLDDEEPAAAAEQEPEQGSTSKSERQFYTGRMFPSVFDRTMQKNYNSLFAPGGLLEDTLDKK</sequence>
<keyword evidence="3" id="KW-1185">Reference proteome</keyword>
<dbReference type="EMBL" id="JAGPNK010000009">
    <property type="protein sequence ID" value="KAH7313808.1"/>
    <property type="molecule type" value="Genomic_DNA"/>
</dbReference>
<feature type="region of interest" description="Disordered" evidence="1">
    <location>
        <begin position="223"/>
        <end position="255"/>
    </location>
</feature>
<gene>
    <name evidence="2" type="ORF">B0I35DRAFT_278935</name>
</gene>
<evidence type="ECO:0000313" key="3">
    <source>
        <dbReference type="Proteomes" id="UP000813444"/>
    </source>
</evidence>